<dbReference type="SUPFAM" id="SSF54427">
    <property type="entry name" value="NTF2-like"/>
    <property type="match status" value="1"/>
</dbReference>
<dbReference type="AlphaFoldDB" id="A0A947G9H5"/>
<dbReference type="Proteomes" id="UP000748108">
    <property type="component" value="Unassembled WGS sequence"/>
</dbReference>
<accession>A0A947G9H5</accession>
<dbReference type="Gene3D" id="3.10.450.50">
    <property type="match status" value="1"/>
</dbReference>
<name>A0A947G9H5_HYDSH</name>
<keyword evidence="3" id="KW-0223">Dioxygenase</keyword>
<dbReference type="PANTHER" id="PTHR41534:SF2">
    <property type="entry name" value="3-PHENYLPROPIONATE_CINNAMIC ACID DIOXYGENASE SUBUNIT BETA"/>
    <property type="match status" value="1"/>
</dbReference>
<gene>
    <name evidence="3" type="ORF">KM312_07275</name>
</gene>
<sequence length="167" mass="19406">MSRTAVDALEILNFLHHEAHLLDAGKFNAWLELLTDDIRYRVPVRVTRERVHGPGIIDHMSHYEEDRYSLEMRIKRLETEAAWAEDPPSRTRHFVTNVRVEPIDDRHVRVYSNLLLFRSRGDSPSFDLLSAERVDVLRRTDGGWKLAAREVVLDVSTVPTHNLAILF</sequence>
<evidence type="ECO:0000313" key="4">
    <source>
        <dbReference type="Proteomes" id="UP000748108"/>
    </source>
</evidence>
<dbReference type="InterPro" id="IPR032710">
    <property type="entry name" value="NTF2-like_dom_sf"/>
</dbReference>
<dbReference type="GO" id="GO:0051213">
    <property type="term" value="F:dioxygenase activity"/>
    <property type="evidence" value="ECO:0007669"/>
    <property type="project" value="UniProtKB-KW"/>
</dbReference>
<dbReference type="NCBIfam" id="NF007479">
    <property type="entry name" value="PRK10069.1"/>
    <property type="match status" value="1"/>
</dbReference>
<proteinExistence type="inferred from homology"/>
<evidence type="ECO:0000256" key="1">
    <source>
        <dbReference type="ARBA" id="ARBA00009570"/>
    </source>
</evidence>
<evidence type="ECO:0000256" key="2">
    <source>
        <dbReference type="ARBA" id="ARBA00023002"/>
    </source>
</evidence>
<dbReference type="Pfam" id="PF00866">
    <property type="entry name" value="Ring_hydroxyl_B"/>
    <property type="match status" value="1"/>
</dbReference>
<dbReference type="EMBL" id="JAHHQF010000057">
    <property type="protein sequence ID" value="MBT9282441.1"/>
    <property type="molecule type" value="Genomic_DNA"/>
</dbReference>
<dbReference type="GO" id="GO:0019380">
    <property type="term" value="P:3-phenylpropionate catabolic process"/>
    <property type="evidence" value="ECO:0007669"/>
    <property type="project" value="TreeGrafter"/>
</dbReference>
<organism evidence="3 4">
    <name type="scientific">Hydrogenibacillus schlegelii</name>
    <name type="common">Bacillus schlegelii</name>
    <dbReference type="NCBI Taxonomy" id="1484"/>
    <lineage>
        <taxon>Bacteria</taxon>
        <taxon>Bacillati</taxon>
        <taxon>Bacillota</taxon>
        <taxon>Bacilli</taxon>
        <taxon>Bacillales</taxon>
        <taxon>Bacillales Family X. Incertae Sedis</taxon>
        <taxon>Hydrogenibacillus</taxon>
    </lineage>
</organism>
<dbReference type="CDD" id="cd00667">
    <property type="entry name" value="ring_hydroxylating_dioxygenases_beta"/>
    <property type="match status" value="1"/>
</dbReference>
<protein>
    <submittedName>
        <fullName evidence="3">Aromatic-ring-hydroxylating dioxygenase subunit beta</fullName>
    </submittedName>
</protein>
<dbReference type="PANTHER" id="PTHR41534">
    <property type="entry name" value="BLR3401 PROTEIN"/>
    <property type="match status" value="1"/>
</dbReference>
<keyword evidence="2" id="KW-0560">Oxidoreductase</keyword>
<comment type="caution">
    <text evidence="3">The sequence shown here is derived from an EMBL/GenBank/DDBJ whole genome shotgun (WGS) entry which is preliminary data.</text>
</comment>
<reference evidence="3" key="1">
    <citation type="journal article" date="2021" name="Microbiology">
        <title>Metagenomic Analysis of the Microbial Community in the Underground Coal Fire Area (Kemerovo Region, Russia) Revealed Predominance of Thermophilic Members of the Phyla Deinococcus-thermus, Aquificae, and Firmicutes.</title>
        <authorList>
            <person name="Kadnikov V."/>
            <person name="Mardanov A.V."/>
            <person name="Beletsky A.V."/>
            <person name="Karnachuk O.V."/>
            <person name="Ravin N.V."/>
        </authorList>
    </citation>
    <scope>NUCLEOTIDE SEQUENCE</scope>
    <source>
        <strain evidence="3">RBS10-49</strain>
    </source>
</reference>
<dbReference type="InterPro" id="IPR000391">
    <property type="entry name" value="Rng_hydr_dOase-bsu"/>
</dbReference>
<comment type="similarity">
    <text evidence="1">Belongs to the bacterial ring-hydroxylating dioxygenase beta subunit family.</text>
</comment>
<evidence type="ECO:0000313" key="3">
    <source>
        <dbReference type="EMBL" id="MBT9282441.1"/>
    </source>
</evidence>